<sequence>MLVQTITLSILLVGTQLSANFLNLQLNKYQIGGFWFRG</sequence>
<proteinExistence type="predicted"/>
<dbReference type="Proteomes" id="UP000254507">
    <property type="component" value="Unassembled WGS sequence"/>
</dbReference>
<dbReference type="AlphaFoldDB" id="A0A380VH09"/>
<reference evidence="1 2" key="1">
    <citation type="submission" date="2018-06" db="EMBL/GenBank/DDBJ databases">
        <authorList>
            <consortium name="Pathogen Informatics"/>
            <person name="Doyle S."/>
        </authorList>
    </citation>
    <scope>NUCLEOTIDE SEQUENCE [LARGE SCALE GENOMIC DNA]</scope>
    <source>
        <strain evidence="1 2">NCTC10851</strain>
    </source>
</reference>
<organism evidence="1 2">
    <name type="scientific">Actinobacillus seminis</name>
    <dbReference type="NCBI Taxonomy" id="722"/>
    <lineage>
        <taxon>Bacteria</taxon>
        <taxon>Pseudomonadati</taxon>
        <taxon>Pseudomonadota</taxon>
        <taxon>Gammaproteobacteria</taxon>
        <taxon>Pasteurellales</taxon>
        <taxon>Pasteurellaceae</taxon>
        <taxon>Actinobacillus</taxon>
    </lineage>
</organism>
<gene>
    <name evidence="1" type="ORF">NCTC10851_02191</name>
</gene>
<evidence type="ECO:0000313" key="2">
    <source>
        <dbReference type="Proteomes" id="UP000254507"/>
    </source>
</evidence>
<name>A0A380VH09_9PAST</name>
<evidence type="ECO:0000313" key="1">
    <source>
        <dbReference type="EMBL" id="SUU38638.1"/>
    </source>
</evidence>
<protein>
    <submittedName>
        <fullName evidence="1">Uncharacterized protein</fullName>
    </submittedName>
</protein>
<accession>A0A380VH09</accession>
<dbReference type="EMBL" id="UFSB01000001">
    <property type="protein sequence ID" value="SUU38638.1"/>
    <property type="molecule type" value="Genomic_DNA"/>
</dbReference>